<dbReference type="PANTHER" id="PTHR48045">
    <property type="entry name" value="UDP-GLYCOSYLTRANSFERASE 72B1"/>
    <property type="match status" value="1"/>
</dbReference>
<dbReference type="Proteomes" id="UP001212997">
    <property type="component" value="Unassembled WGS sequence"/>
</dbReference>
<dbReference type="PANTHER" id="PTHR48045:SF31">
    <property type="entry name" value="UDP-GLYCOSYLTRANSFERASE 76B1-LIKE"/>
    <property type="match status" value="1"/>
</dbReference>
<dbReference type="SUPFAM" id="SSF53756">
    <property type="entry name" value="UDP-Glycosyltransferase/glycogen phosphorylase"/>
    <property type="match status" value="1"/>
</dbReference>
<sequence length="517" mass="56524">MTVETQAQGHAVLFSYEAWGHIRPLCVLAAQIVKARPIHISFLTSARLLDRIEAEVSRSFSADDTTRNLIRAIAIPLEDGPQLLDVEGMNKSFADVYGKLVREEPVECAKTGRIYEAIPAPNTAIVDLFCNDPAKTVRKLSKRPVKVYDWIAGSSSFLLYPFGPTSKGGRGDRRPQVFETVEKTGRPINEVAEEIMLGIDGSIIKLPGIPPMYDYEHQPQEMMIKNIAGLLWIEAQGVLDECDGVILSSPECYEPEAVAAVREWFAETSREAFAVGPLLPISTSSSAIAGENQGMANAAEISSFLESTLETHGKGSMLYISFGSLFWSSEPEKIWAFLDVLIEKKIPFIMSHASPLAIVPDEVKSRVQESGVGLLSPWSPQQTILSHPVVGWFVTHSGQNSVTEAIASGVPMICWPFHADQPLNAVNLAHNLDVAYELIEVRNGDGLKPILRNGRTPVGTVEAVRKEVAEVLENAFGLDGERKRANMQKLREAMAAGWKEGGSARTSLHALADALRA</sequence>
<keyword evidence="3" id="KW-1185">Reference proteome</keyword>
<keyword evidence="1" id="KW-0808">Transferase</keyword>
<dbReference type="Gene3D" id="3.40.50.2000">
    <property type="entry name" value="Glycogen Phosphorylase B"/>
    <property type="match status" value="2"/>
</dbReference>
<dbReference type="InterPro" id="IPR002213">
    <property type="entry name" value="UDP_glucos_trans"/>
</dbReference>
<evidence type="ECO:0000256" key="1">
    <source>
        <dbReference type="ARBA" id="ARBA00022679"/>
    </source>
</evidence>
<dbReference type="Pfam" id="PF00201">
    <property type="entry name" value="UDPGT"/>
    <property type="match status" value="1"/>
</dbReference>
<dbReference type="CDD" id="cd03784">
    <property type="entry name" value="GT1_Gtf-like"/>
    <property type="match status" value="1"/>
</dbReference>
<reference evidence="2" key="1">
    <citation type="submission" date="2022-07" db="EMBL/GenBank/DDBJ databases">
        <title>Genome Sequence of Physisporinus lineatus.</title>
        <authorList>
            <person name="Buettner E."/>
        </authorList>
    </citation>
    <scope>NUCLEOTIDE SEQUENCE</scope>
    <source>
        <strain evidence="2">VT162</strain>
    </source>
</reference>
<dbReference type="GO" id="GO:0008194">
    <property type="term" value="F:UDP-glycosyltransferase activity"/>
    <property type="evidence" value="ECO:0007669"/>
    <property type="project" value="InterPro"/>
</dbReference>
<proteinExistence type="predicted"/>
<evidence type="ECO:0000313" key="2">
    <source>
        <dbReference type="EMBL" id="KAJ3487389.1"/>
    </source>
</evidence>
<name>A0AAD5YKX9_9APHY</name>
<protein>
    <recommendedName>
        <fullName evidence="4">Glycosyltransferase</fullName>
    </recommendedName>
</protein>
<dbReference type="EMBL" id="JANAWD010000093">
    <property type="protein sequence ID" value="KAJ3487389.1"/>
    <property type="molecule type" value="Genomic_DNA"/>
</dbReference>
<organism evidence="2 3">
    <name type="scientific">Meripilus lineatus</name>
    <dbReference type="NCBI Taxonomy" id="2056292"/>
    <lineage>
        <taxon>Eukaryota</taxon>
        <taxon>Fungi</taxon>
        <taxon>Dikarya</taxon>
        <taxon>Basidiomycota</taxon>
        <taxon>Agaricomycotina</taxon>
        <taxon>Agaricomycetes</taxon>
        <taxon>Polyporales</taxon>
        <taxon>Meripilaceae</taxon>
        <taxon>Meripilus</taxon>
    </lineage>
</organism>
<evidence type="ECO:0008006" key="4">
    <source>
        <dbReference type="Google" id="ProtNLM"/>
    </source>
</evidence>
<accession>A0AAD5YKX9</accession>
<gene>
    <name evidence="2" type="ORF">NLI96_g3563</name>
</gene>
<comment type="caution">
    <text evidence="2">The sequence shown here is derived from an EMBL/GenBank/DDBJ whole genome shotgun (WGS) entry which is preliminary data.</text>
</comment>
<evidence type="ECO:0000313" key="3">
    <source>
        <dbReference type="Proteomes" id="UP001212997"/>
    </source>
</evidence>
<dbReference type="AlphaFoldDB" id="A0AAD5YKX9"/>